<protein>
    <submittedName>
        <fullName evidence="1">Uncharacterized protein</fullName>
    </submittedName>
</protein>
<dbReference type="KEGG" id="sli:Slin_3699"/>
<organism evidence="1 2">
    <name type="scientific">Spirosoma linguale (strain ATCC 33905 / DSM 74 / LMG 10896 / Claus 1)</name>
    <dbReference type="NCBI Taxonomy" id="504472"/>
    <lineage>
        <taxon>Bacteria</taxon>
        <taxon>Pseudomonadati</taxon>
        <taxon>Bacteroidota</taxon>
        <taxon>Cytophagia</taxon>
        <taxon>Cytophagales</taxon>
        <taxon>Cytophagaceae</taxon>
        <taxon>Spirosoma</taxon>
    </lineage>
</organism>
<dbReference type="Proteomes" id="UP000002028">
    <property type="component" value="Chromosome"/>
</dbReference>
<dbReference type="EMBL" id="CP001769">
    <property type="protein sequence ID" value="ADB39701.1"/>
    <property type="molecule type" value="Genomic_DNA"/>
</dbReference>
<evidence type="ECO:0000313" key="1">
    <source>
        <dbReference type="EMBL" id="ADB39701.1"/>
    </source>
</evidence>
<dbReference type="AlphaFoldDB" id="D2QBW6"/>
<dbReference type="HOGENOM" id="CLU_120522_2_0_10"/>
<keyword evidence="2" id="KW-1185">Reference proteome</keyword>
<reference evidence="1 2" key="1">
    <citation type="journal article" date="2010" name="Stand. Genomic Sci.">
        <title>Complete genome sequence of Spirosoma linguale type strain (1).</title>
        <authorList>
            <person name="Lail K."/>
            <person name="Sikorski J."/>
            <person name="Saunders E."/>
            <person name="Lapidus A."/>
            <person name="Glavina Del Rio T."/>
            <person name="Copeland A."/>
            <person name="Tice H."/>
            <person name="Cheng J.-F."/>
            <person name="Lucas S."/>
            <person name="Nolan M."/>
            <person name="Bruce D."/>
            <person name="Goodwin L."/>
            <person name="Pitluck S."/>
            <person name="Ivanova N."/>
            <person name="Mavromatis K."/>
            <person name="Ovchinnikova G."/>
            <person name="Pati A."/>
            <person name="Chen A."/>
            <person name="Palaniappan K."/>
            <person name="Land M."/>
            <person name="Hauser L."/>
            <person name="Chang Y.-J."/>
            <person name="Jeffries C.D."/>
            <person name="Chain P."/>
            <person name="Brettin T."/>
            <person name="Detter J.C."/>
            <person name="Schuetze A."/>
            <person name="Rohde M."/>
            <person name="Tindall B.J."/>
            <person name="Goeker M."/>
            <person name="Bristow J."/>
            <person name="Eisen J.A."/>
            <person name="Markowitz V."/>
            <person name="Hugenholtz P."/>
            <person name="Kyrpides N.C."/>
            <person name="Klenk H.-P."/>
            <person name="Chen F."/>
        </authorList>
    </citation>
    <scope>NUCLEOTIDE SEQUENCE [LARGE SCALE GENOMIC DNA]</scope>
    <source>
        <strain evidence="2">ATCC 33905 / DSM 74 / LMG 10896 / Claus 1</strain>
    </source>
</reference>
<proteinExistence type="predicted"/>
<gene>
    <name evidence="1" type="ordered locus">Slin_3699</name>
</gene>
<dbReference type="Gene3D" id="3.30.460.40">
    <property type="match status" value="1"/>
</dbReference>
<accession>D2QBW6</accession>
<sequence>MEYISTIREISRAFNKYSVEYIFVGGVAVGFHGYVRPSMAANKQYVDKPDIDVWYNPSPANFFKILDAVEELGGNADGKITRLRNATTIDPTKAFIPFKFEDYTLDLLPSIKLPSRFWPCFKRCQTLVSEDVEIKYLSLEDLIADKETEPRDKDKVDIEQLKQILAKRS</sequence>
<name>D2QBW6_SPILD</name>
<dbReference type="SUPFAM" id="SSF81301">
    <property type="entry name" value="Nucleotidyltransferase"/>
    <property type="match status" value="1"/>
</dbReference>
<dbReference type="InterPro" id="IPR043519">
    <property type="entry name" value="NT_sf"/>
</dbReference>
<dbReference type="RefSeq" id="WP_012928217.1">
    <property type="nucleotide sequence ID" value="NC_013730.1"/>
</dbReference>
<evidence type="ECO:0000313" key="2">
    <source>
        <dbReference type="Proteomes" id="UP000002028"/>
    </source>
</evidence>
<dbReference type="eggNOG" id="ENOG50333C8">
    <property type="taxonomic scope" value="Bacteria"/>
</dbReference>